<reference evidence="2" key="1">
    <citation type="submission" date="2020-11" db="EMBL/GenBank/DDBJ databases">
        <authorList>
            <consortium name="DOE Joint Genome Institute"/>
            <person name="Ahrendt S."/>
            <person name="Riley R."/>
            <person name="Andreopoulos W."/>
            <person name="Labutti K."/>
            <person name="Pangilinan J."/>
            <person name="Ruiz-Duenas F.J."/>
            <person name="Barrasa J.M."/>
            <person name="Sanchez-Garcia M."/>
            <person name="Camarero S."/>
            <person name="Miyauchi S."/>
            <person name="Serrano A."/>
            <person name="Linde D."/>
            <person name="Babiker R."/>
            <person name="Drula E."/>
            <person name="Ayuso-Fernandez I."/>
            <person name="Pacheco R."/>
            <person name="Padilla G."/>
            <person name="Ferreira P."/>
            <person name="Barriuso J."/>
            <person name="Kellner H."/>
            <person name="Castanera R."/>
            <person name="Alfaro M."/>
            <person name="Ramirez L."/>
            <person name="Pisabarro A.G."/>
            <person name="Kuo A."/>
            <person name="Tritt A."/>
            <person name="Lipzen A."/>
            <person name="He G."/>
            <person name="Yan M."/>
            <person name="Ng V."/>
            <person name="Cullen D."/>
            <person name="Martin F."/>
            <person name="Rosso M.-N."/>
            <person name="Henrissat B."/>
            <person name="Hibbett D."/>
            <person name="Martinez A.T."/>
            <person name="Grigoriev I.V."/>
        </authorList>
    </citation>
    <scope>NUCLEOTIDE SEQUENCE</scope>
    <source>
        <strain evidence="2">CBS 247.69</strain>
    </source>
</reference>
<name>A0A9P5XU81_9AGAR</name>
<comment type="caution">
    <text evidence="2">The sequence shown here is derived from an EMBL/GenBank/DDBJ whole genome shotgun (WGS) entry which is preliminary data.</text>
</comment>
<proteinExistence type="predicted"/>
<organism evidence="2 3">
    <name type="scientific">Collybia nuda</name>
    <dbReference type="NCBI Taxonomy" id="64659"/>
    <lineage>
        <taxon>Eukaryota</taxon>
        <taxon>Fungi</taxon>
        <taxon>Dikarya</taxon>
        <taxon>Basidiomycota</taxon>
        <taxon>Agaricomycotina</taxon>
        <taxon>Agaricomycetes</taxon>
        <taxon>Agaricomycetidae</taxon>
        <taxon>Agaricales</taxon>
        <taxon>Tricholomatineae</taxon>
        <taxon>Clitocybaceae</taxon>
        <taxon>Collybia</taxon>
    </lineage>
</organism>
<feature type="chain" id="PRO_5040218336" evidence="1">
    <location>
        <begin position="26"/>
        <end position="97"/>
    </location>
</feature>
<evidence type="ECO:0000313" key="2">
    <source>
        <dbReference type="EMBL" id="KAF9456824.1"/>
    </source>
</evidence>
<dbReference type="Proteomes" id="UP000807353">
    <property type="component" value="Unassembled WGS sequence"/>
</dbReference>
<dbReference type="AlphaFoldDB" id="A0A9P5XU81"/>
<dbReference type="EMBL" id="MU150401">
    <property type="protein sequence ID" value="KAF9456824.1"/>
    <property type="molecule type" value="Genomic_DNA"/>
</dbReference>
<gene>
    <name evidence="2" type="ORF">BDZ94DRAFT_1274692</name>
</gene>
<protein>
    <submittedName>
        <fullName evidence="2">Uncharacterized protein</fullName>
    </submittedName>
</protein>
<evidence type="ECO:0000256" key="1">
    <source>
        <dbReference type="SAM" id="SignalP"/>
    </source>
</evidence>
<sequence length="97" mass="11025">MFFVCCLGIILFYFLVKCSVSPVSSKSYDFANSVSRSNTFPPPSSSHDLLRNWVTEECILEDVDSHASMYNQKEVVIRKFSAFMSLDVLVIPKPSNY</sequence>
<evidence type="ECO:0000313" key="3">
    <source>
        <dbReference type="Proteomes" id="UP000807353"/>
    </source>
</evidence>
<keyword evidence="1" id="KW-0732">Signal</keyword>
<accession>A0A9P5XU81</accession>
<keyword evidence="3" id="KW-1185">Reference proteome</keyword>
<feature type="signal peptide" evidence="1">
    <location>
        <begin position="1"/>
        <end position="25"/>
    </location>
</feature>